<feature type="transmembrane region" description="Helical" evidence="10">
    <location>
        <begin position="340"/>
        <end position="361"/>
    </location>
</feature>
<dbReference type="InterPro" id="IPR006153">
    <property type="entry name" value="Cation/H_exchanger_TM"/>
</dbReference>
<evidence type="ECO:0000256" key="1">
    <source>
        <dbReference type="ARBA" id="ARBA00004141"/>
    </source>
</evidence>
<dbReference type="PANTHER" id="PTHR43562:SF3">
    <property type="entry name" value="SODIUM ION_PROTON EXCHANGER (EUROFUNG)"/>
    <property type="match status" value="1"/>
</dbReference>
<dbReference type="GO" id="GO:0016020">
    <property type="term" value="C:membrane"/>
    <property type="evidence" value="ECO:0007669"/>
    <property type="project" value="UniProtKB-SubCell"/>
</dbReference>
<comment type="subcellular location">
    <subcellularLocation>
        <location evidence="1">Membrane</location>
        <topology evidence="1">Multi-pass membrane protein</topology>
    </subcellularLocation>
</comment>
<evidence type="ECO:0000256" key="10">
    <source>
        <dbReference type="SAM" id="Phobius"/>
    </source>
</evidence>
<name>A0ABD6A4S3_9EURY</name>
<dbReference type="Proteomes" id="UP001596547">
    <property type="component" value="Unassembled WGS sequence"/>
</dbReference>
<keyword evidence="2" id="KW-0813">Transport</keyword>
<feature type="transmembrane region" description="Helical" evidence="10">
    <location>
        <begin position="277"/>
        <end position="296"/>
    </location>
</feature>
<feature type="transmembrane region" description="Helical" evidence="10">
    <location>
        <begin position="90"/>
        <end position="112"/>
    </location>
</feature>
<dbReference type="GO" id="GO:0015297">
    <property type="term" value="F:antiporter activity"/>
    <property type="evidence" value="ECO:0007669"/>
    <property type="project" value="UniProtKB-KW"/>
</dbReference>
<evidence type="ECO:0000256" key="5">
    <source>
        <dbReference type="ARBA" id="ARBA00022989"/>
    </source>
</evidence>
<keyword evidence="5 10" id="KW-1133">Transmembrane helix</keyword>
<evidence type="ECO:0000256" key="6">
    <source>
        <dbReference type="ARBA" id="ARBA00023053"/>
    </source>
</evidence>
<dbReference type="EMBL" id="JBHTBF010000001">
    <property type="protein sequence ID" value="MFC7315336.1"/>
    <property type="molecule type" value="Genomic_DNA"/>
</dbReference>
<protein>
    <submittedName>
        <fullName evidence="12">Cation:proton antiporter</fullName>
    </submittedName>
</protein>
<feature type="transmembrane region" description="Helical" evidence="10">
    <location>
        <begin position="39"/>
        <end position="55"/>
    </location>
</feature>
<comment type="caution">
    <text evidence="12">The sequence shown here is derived from an EMBL/GenBank/DDBJ whole genome shotgun (WGS) entry which is preliminary data.</text>
</comment>
<evidence type="ECO:0000256" key="9">
    <source>
        <dbReference type="ARBA" id="ARBA00023201"/>
    </source>
</evidence>
<evidence type="ECO:0000313" key="13">
    <source>
        <dbReference type="Proteomes" id="UP001596547"/>
    </source>
</evidence>
<organism evidence="12 13">
    <name type="scientific">Halomarina halobia</name>
    <dbReference type="NCBI Taxonomy" id="3033386"/>
    <lineage>
        <taxon>Archaea</taxon>
        <taxon>Methanobacteriati</taxon>
        <taxon>Methanobacteriota</taxon>
        <taxon>Stenosarchaea group</taxon>
        <taxon>Halobacteria</taxon>
        <taxon>Halobacteriales</taxon>
        <taxon>Natronomonadaceae</taxon>
        <taxon>Halomarina</taxon>
    </lineage>
</organism>
<accession>A0ABD6A4S3</accession>
<evidence type="ECO:0000313" key="12">
    <source>
        <dbReference type="EMBL" id="MFC7315336.1"/>
    </source>
</evidence>
<dbReference type="RefSeq" id="WP_276304739.1">
    <property type="nucleotide sequence ID" value="NZ_CP119992.1"/>
</dbReference>
<keyword evidence="8 10" id="KW-0472">Membrane</keyword>
<evidence type="ECO:0000256" key="8">
    <source>
        <dbReference type="ARBA" id="ARBA00023136"/>
    </source>
</evidence>
<evidence type="ECO:0000259" key="11">
    <source>
        <dbReference type="Pfam" id="PF00999"/>
    </source>
</evidence>
<feature type="transmembrane region" description="Helical" evidence="10">
    <location>
        <begin position="118"/>
        <end position="139"/>
    </location>
</feature>
<gene>
    <name evidence="12" type="ORF">ACFQPE_00800</name>
</gene>
<keyword evidence="9" id="KW-0739">Sodium transport</keyword>
<dbReference type="GO" id="GO:0006814">
    <property type="term" value="P:sodium ion transport"/>
    <property type="evidence" value="ECO:0007669"/>
    <property type="project" value="UniProtKB-KW"/>
</dbReference>
<evidence type="ECO:0000256" key="3">
    <source>
        <dbReference type="ARBA" id="ARBA00022449"/>
    </source>
</evidence>
<proteinExistence type="predicted"/>
<feature type="transmembrane region" description="Helical" evidence="10">
    <location>
        <begin position="151"/>
        <end position="175"/>
    </location>
</feature>
<evidence type="ECO:0000256" key="2">
    <source>
        <dbReference type="ARBA" id="ARBA00022448"/>
    </source>
</evidence>
<reference evidence="12 13" key="1">
    <citation type="journal article" date="2019" name="Int. J. Syst. Evol. Microbiol.">
        <title>The Global Catalogue of Microorganisms (GCM) 10K type strain sequencing project: providing services to taxonomists for standard genome sequencing and annotation.</title>
        <authorList>
            <consortium name="The Broad Institute Genomics Platform"/>
            <consortium name="The Broad Institute Genome Sequencing Center for Infectious Disease"/>
            <person name="Wu L."/>
            <person name="Ma J."/>
        </authorList>
    </citation>
    <scope>NUCLEOTIDE SEQUENCE [LARGE SCALE GENOMIC DNA]</scope>
    <source>
        <strain evidence="12 13">PSR21</strain>
    </source>
</reference>
<dbReference type="InterPro" id="IPR038770">
    <property type="entry name" value="Na+/solute_symporter_sf"/>
</dbReference>
<feature type="transmembrane region" description="Helical" evidence="10">
    <location>
        <begin position="308"/>
        <end position="328"/>
    </location>
</feature>
<keyword evidence="4 10" id="KW-0812">Transmembrane</keyword>
<feature type="domain" description="Cation/H+ exchanger transmembrane" evidence="11">
    <location>
        <begin position="19"/>
        <end position="391"/>
    </location>
</feature>
<keyword evidence="6" id="KW-0915">Sodium</keyword>
<evidence type="ECO:0000256" key="4">
    <source>
        <dbReference type="ARBA" id="ARBA00022692"/>
    </source>
</evidence>
<feature type="transmembrane region" description="Helical" evidence="10">
    <location>
        <begin position="61"/>
        <end position="78"/>
    </location>
</feature>
<keyword evidence="7" id="KW-0406">Ion transport</keyword>
<sequence length="416" mass="44018">MVAGGGEIDILNLLFVLVVAWTFGAAAERVGYPAMMGELFAGVVFGPAILGLLQPSETLDVLAELGVFLLMVYVGMEVDLDDLFELGPQALVVAFGAFVIPFGLGYGAGLIIGVSTGGALFLGLAMAATSLATKSRILVDLDILDTRIAKILLGGALASDVGVLVAFAAVLGFVQAGVIDATAIAVTLLEAVAFFAATLFIGYRFLPHVWEQFDTLRQRYGFVDKTTAFSIALLVSLVFAGLADLAGLHMIIGGFVAGMFLRQADLHESLYRHMHDVIYDLAIGFFAPIFFVTVAFEISLDIFTQNAGLLALLVAVAFVGKIVGSWLFSLPTNLTSREGVVIGFGMNGRGTVEIIIASIGLSNGIISQDLFSVLVFLAMFTTAMVPMTVKWGVDWLSAAGELVYMDDSPVETEARS</sequence>
<evidence type="ECO:0000256" key="7">
    <source>
        <dbReference type="ARBA" id="ARBA00023065"/>
    </source>
</evidence>
<dbReference type="AlphaFoldDB" id="A0ABD6A4S3"/>
<keyword evidence="13" id="KW-1185">Reference proteome</keyword>
<dbReference type="Gene3D" id="1.20.1530.20">
    <property type="match status" value="1"/>
</dbReference>
<dbReference type="Pfam" id="PF00999">
    <property type="entry name" value="Na_H_Exchanger"/>
    <property type="match status" value="1"/>
</dbReference>
<feature type="transmembrane region" description="Helical" evidence="10">
    <location>
        <begin position="373"/>
        <end position="393"/>
    </location>
</feature>
<dbReference type="GeneID" id="79314297"/>
<feature type="transmembrane region" description="Helical" evidence="10">
    <location>
        <begin position="227"/>
        <end position="257"/>
    </location>
</feature>
<feature type="transmembrane region" description="Helical" evidence="10">
    <location>
        <begin position="6"/>
        <end position="27"/>
    </location>
</feature>
<feature type="transmembrane region" description="Helical" evidence="10">
    <location>
        <begin position="181"/>
        <end position="206"/>
    </location>
</feature>
<dbReference type="PANTHER" id="PTHR43562">
    <property type="entry name" value="NAPA-TYPE SODIUM/HYDROGEN ANTIPORTER"/>
    <property type="match status" value="1"/>
</dbReference>
<keyword evidence="3" id="KW-0050">Antiport</keyword>